<feature type="region of interest" description="Disordered" evidence="3">
    <location>
        <begin position="1"/>
        <end position="23"/>
    </location>
</feature>
<dbReference type="InterPro" id="IPR000626">
    <property type="entry name" value="Ubiquitin-like_dom"/>
</dbReference>
<evidence type="ECO:0000313" key="6">
    <source>
        <dbReference type="RefSeq" id="XP_024889178.1"/>
    </source>
</evidence>
<evidence type="ECO:0000313" key="5">
    <source>
        <dbReference type="Proteomes" id="UP000504618"/>
    </source>
</evidence>
<dbReference type="Gene3D" id="3.10.20.90">
    <property type="entry name" value="Phosphatidylinositol 3-kinase Catalytic Subunit, Chain A, domain 1"/>
    <property type="match status" value="2"/>
</dbReference>
<dbReference type="RefSeq" id="XP_024889178.1">
    <property type="nucleotide sequence ID" value="XM_025033410.1"/>
</dbReference>
<proteinExistence type="predicted"/>
<dbReference type="GeneID" id="112465708"/>
<feature type="domain" description="Ubiquitin-like" evidence="4">
    <location>
        <begin position="264"/>
        <end position="337"/>
    </location>
</feature>
<reference evidence="6" key="1">
    <citation type="submission" date="2025-08" db="UniProtKB">
        <authorList>
            <consortium name="RefSeq"/>
        </authorList>
    </citation>
    <scope>IDENTIFICATION</scope>
    <source>
        <tissue evidence="6">Whole body</tissue>
    </source>
</reference>
<dbReference type="PROSITE" id="PS50053">
    <property type="entry name" value="UBIQUITIN_2"/>
    <property type="match status" value="1"/>
</dbReference>
<evidence type="ECO:0000256" key="3">
    <source>
        <dbReference type="SAM" id="MobiDB-lite"/>
    </source>
</evidence>
<dbReference type="GO" id="GO:0005634">
    <property type="term" value="C:nucleus"/>
    <property type="evidence" value="ECO:0007669"/>
    <property type="project" value="UniProtKB-SubCell"/>
</dbReference>
<dbReference type="GO" id="GO:0045944">
    <property type="term" value="P:positive regulation of transcription by RNA polymerase II"/>
    <property type="evidence" value="ECO:0007669"/>
    <property type="project" value="TreeGrafter"/>
</dbReference>
<dbReference type="Proteomes" id="UP000504618">
    <property type="component" value="Unplaced"/>
</dbReference>
<dbReference type="Pfam" id="PF11976">
    <property type="entry name" value="Rad60-SLD"/>
    <property type="match status" value="1"/>
</dbReference>
<dbReference type="CTD" id="42748"/>
<dbReference type="CDD" id="cd01763">
    <property type="entry name" value="Ubl_SUMO_like"/>
    <property type="match status" value="1"/>
</dbReference>
<dbReference type="InterPro" id="IPR029071">
    <property type="entry name" value="Ubiquitin-like_domsf"/>
</dbReference>
<keyword evidence="5" id="KW-1185">Reference proteome</keyword>
<evidence type="ECO:0000259" key="4">
    <source>
        <dbReference type="PROSITE" id="PS50053"/>
    </source>
</evidence>
<dbReference type="InterPro" id="IPR052324">
    <property type="entry name" value="NFATC2-Int_DNA_Repair"/>
</dbReference>
<keyword evidence="2" id="KW-0539">Nucleus</keyword>
<accession>A0A6J1R4R0</accession>
<protein>
    <submittedName>
        <fullName evidence="6">Uncharacterized protein LOC112465708 isoform X1</fullName>
    </submittedName>
</protein>
<organism evidence="5 6">
    <name type="scientific">Temnothorax curvispinosus</name>
    <dbReference type="NCBI Taxonomy" id="300111"/>
    <lineage>
        <taxon>Eukaryota</taxon>
        <taxon>Metazoa</taxon>
        <taxon>Ecdysozoa</taxon>
        <taxon>Arthropoda</taxon>
        <taxon>Hexapoda</taxon>
        <taxon>Insecta</taxon>
        <taxon>Pterygota</taxon>
        <taxon>Neoptera</taxon>
        <taxon>Endopterygota</taxon>
        <taxon>Hymenoptera</taxon>
        <taxon>Apocrita</taxon>
        <taxon>Aculeata</taxon>
        <taxon>Formicoidea</taxon>
        <taxon>Formicidae</taxon>
        <taxon>Myrmicinae</taxon>
        <taxon>Temnothorax</taxon>
    </lineage>
</organism>
<dbReference type="OrthoDB" id="442921at2759"/>
<dbReference type="SUPFAM" id="SSF54236">
    <property type="entry name" value="Ubiquitin-like"/>
    <property type="match status" value="2"/>
</dbReference>
<evidence type="ECO:0000256" key="1">
    <source>
        <dbReference type="ARBA" id="ARBA00004123"/>
    </source>
</evidence>
<name>A0A6J1R4R0_9HYME</name>
<evidence type="ECO:0000256" key="2">
    <source>
        <dbReference type="ARBA" id="ARBA00023242"/>
    </source>
</evidence>
<comment type="subcellular location">
    <subcellularLocation>
        <location evidence="1">Nucleus</location>
    </subcellularLocation>
</comment>
<gene>
    <name evidence="6" type="primary">LOC112465708</name>
</gene>
<dbReference type="PANTHER" id="PTHR47187">
    <property type="entry name" value="NFATC2-INTERACTING PROTEIN"/>
    <property type="match status" value="1"/>
</dbReference>
<dbReference type="InterPro" id="IPR022617">
    <property type="entry name" value="Rad60/SUMO-like_dom"/>
</dbReference>
<sequence length="337" mass="38452">MSQMVLDSMALDSSSDEDDPYTNSVARLRALKKQRFEREKLSPTNIEQQTNDKEVNGEHLNGKEINGKGIKGEELNGKGINAEDMYAEDMNAEEMNVDGIQTRSRTVRRNIRRNNGITTRGRRTRGRGRGRRLPIGLERGVEFAREEIPKLTVESCKDNIIALSDDDKEDDNYEMNIKVYWRSNRIDRLSMRRHDSFKGIFEYYADLEKVSVNEVLIMKKDQIINPTDTPASLKLSIIDILDGGIVHPGMNTLTQDESNDEDICTIKVQTANKKQSLTIPLKKDEQFKRLFANCAEQLNVKEEDLKFYFDGEQISPTDTPESLDLEGEACVDLHIST</sequence>
<dbReference type="PANTHER" id="PTHR47187:SF1">
    <property type="entry name" value="NFATC2-INTERACTING PROTEIN"/>
    <property type="match status" value="1"/>
</dbReference>
<dbReference type="AlphaFoldDB" id="A0A6J1R4R0"/>